<sequence>MRKGLILVLMWLGLLTGCNSEPNYQGVTFVVFNYTPWDLASVRITDADGRAASMGAIGVGGGEGSGSCCYTLKGTDFSVAWRGADGEEIRKHVYDGKLDEVFFNKTTALHFPATEVPSGKGPLYLQLHIYPDEHMELALGRKLLGQTRLPLVDTTDWLYEKYRSALSDYRSDSELLRVVGKVAKKAWMKYRIEDESDMKQYMYLYFTVASNFDANPDVAEILARPGRKPGDFARAIAGFSPEKIDQLRATGTPAGDKNG</sequence>
<evidence type="ECO:0000256" key="1">
    <source>
        <dbReference type="SAM" id="SignalP"/>
    </source>
</evidence>
<protein>
    <recommendedName>
        <fullName evidence="4">DUF3304 domain-containing protein</fullName>
    </recommendedName>
</protein>
<proteinExistence type="predicted"/>
<feature type="chain" id="PRO_5028876970" description="DUF3304 domain-containing protein" evidence="1">
    <location>
        <begin position="21"/>
        <end position="259"/>
    </location>
</feature>
<reference evidence="2 3" key="1">
    <citation type="submission" date="2020-04" db="EMBL/GenBank/DDBJ databases">
        <authorList>
            <person name="De Canck E."/>
        </authorList>
    </citation>
    <scope>NUCLEOTIDE SEQUENCE [LARGE SCALE GENOMIC DNA]</scope>
    <source>
        <strain evidence="2 3">LMG 3458</strain>
    </source>
</reference>
<organism evidence="2 3">
    <name type="scientific">Achromobacter deleyi</name>
    <dbReference type="NCBI Taxonomy" id="1353891"/>
    <lineage>
        <taxon>Bacteria</taxon>
        <taxon>Pseudomonadati</taxon>
        <taxon>Pseudomonadota</taxon>
        <taxon>Betaproteobacteria</taxon>
        <taxon>Burkholderiales</taxon>
        <taxon>Alcaligenaceae</taxon>
        <taxon>Achromobacter</taxon>
    </lineage>
</organism>
<dbReference type="PROSITE" id="PS51257">
    <property type="entry name" value="PROKAR_LIPOPROTEIN"/>
    <property type="match status" value="1"/>
</dbReference>
<evidence type="ECO:0000313" key="3">
    <source>
        <dbReference type="Proteomes" id="UP000494111"/>
    </source>
</evidence>
<evidence type="ECO:0000313" key="2">
    <source>
        <dbReference type="EMBL" id="CAB3742721.1"/>
    </source>
</evidence>
<feature type="signal peptide" evidence="1">
    <location>
        <begin position="1"/>
        <end position="20"/>
    </location>
</feature>
<evidence type="ECO:0008006" key="4">
    <source>
        <dbReference type="Google" id="ProtNLM"/>
    </source>
</evidence>
<accession>A0A6S7APS9</accession>
<dbReference type="EMBL" id="CADIJO010000041">
    <property type="protein sequence ID" value="CAB3742721.1"/>
    <property type="molecule type" value="Genomic_DNA"/>
</dbReference>
<keyword evidence="1" id="KW-0732">Signal</keyword>
<dbReference type="RefSeq" id="WP_175196287.1">
    <property type="nucleotide sequence ID" value="NZ_CADIJO010000041.1"/>
</dbReference>
<gene>
    <name evidence="2" type="ORF">LMG3458_05993</name>
</gene>
<dbReference type="AlphaFoldDB" id="A0A6S7APS9"/>
<dbReference type="Proteomes" id="UP000494111">
    <property type="component" value="Unassembled WGS sequence"/>
</dbReference>
<name>A0A6S7APS9_9BURK</name>